<keyword evidence="1" id="KW-0472">Membrane</keyword>
<evidence type="ECO:0000313" key="4">
    <source>
        <dbReference type="Proteomes" id="UP000183832"/>
    </source>
</evidence>
<organism evidence="3 4">
    <name type="scientific">Clunio marinus</name>
    <dbReference type="NCBI Taxonomy" id="568069"/>
    <lineage>
        <taxon>Eukaryota</taxon>
        <taxon>Metazoa</taxon>
        <taxon>Ecdysozoa</taxon>
        <taxon>Arthropoda</taxon>
        <taxon>Hexapoda</taxon>
        <taxon>Insecta</taxon>
        <taxon>Pterygota</taxon>
        <taxon>Neoptera</taxon>
        <taxon>Endopterygota</taxon>
        <taxon>Diptera</taxon>
        <taxon>Nematocera</taxon>
        <taxon>Chironomoidea</taxon>
        <taxon>Chironomidae</taxon>
        <taxon>Clunio</taxon>
    </lineage>
</organism>
<dbReference type="Proteomes" id="UP000183832">
    <property type="component" value="Unassembled WGS sequence"/>
</dbReference>
<sequence length="257" mass="28689">MRKLFLALCLVTVCYQSVYADELSATQLINDIYKSCLSQYSTSCVKPKALAWISHAVNQDTIKINGELSIIRTGEDEFQPEERSINPAVHLFDKVDSFLSSHSLRIEVPQILKNNEARAYIPETFLTGGLAQGLQVPLVEGNVVEGRGFVKKVMIPFLLGLKFKTTVLVPLALALIALKTWKAMTLGLLSLVMTGAMVIFKFAKPKIVNYEVVHYPHPIEHVHAHPPPPHAHPIVFEPTPGWARKFDSQNVAYKAYL</sequence>
<keyword evidence="2" id="KW-0732">Signal</keyword>
<proteinExistence type="predicted"/>
<name>A0A1J1HHS0_9DIPT</name>
<feature type="transmembrane region" description="Helical" evidence="1">
    <location>
        <begin position="185"/>
        <end position="203"/>
    </location>
</feature>
<dbReference type="STRING" id="568069.A0A1J1HHS0"/>
<protein>
    <submittedName>
        <fullName evidence="3">CLUMA_CG000825, isoform A</fullName>
    </submittedName>
</protein>
<keyword evidence="1" id="KW-1133">Transmembrane helix</keyword>
<dbReference type="OrthoDB" id="8119930at2759"/>
<dbReference type="InterPro" id="IPR012464">
    <property type="entry name" value="DUF1676"/>
</dbReference>
<dbReference type="PANTHER" id="PTHR21879">
    <property type="entry name" value="FI03362P-RELATED-RELATED"/>
    <property type="match status" value="1"/>
</dbReference>
<dbReference type="GO" id="GO:0016020">
    <property type="term" value="C:membrane"/>
    <property type="evidence" value="ECO:0007669"/>
    <property type="project" value="TreeGrafter"/>
</dbReference>
<dbReference type="PANTHER" id="PTHR21879:SF13">
    <property type="entry name" value="OSIRIS 18"/>
    <property type="match status" value="1"/>
</dbReference>
<gene>
    <name evidence="3" type="primary">putative osiris 18</name>
    <name evidence="3" type="ORF">CLUMA_CG000825</name>
</gene>
<dbReference type="Pfam" id="PF07898">
    <property type="entry name" value="DUF1676"/>
    <property type="match status" value="1"/>
</dbReference>
<evidence type="ECO:0000256" key="1">
    <source>
        <dbReference type="SAM" id="Phobius"/>
    </source>
</evidence>
<feature type="transmembrane region" description="Helical" evidence="1">
    <location>
        <begin position="157"/>
        <end position="178"/>
    </location>
</feature>
<keyword evidence="4" id="KW-1185">Reference proteome</keyword>
<evidence type="ECO:0000256" key="2">
    <source>
        <dbReference type="SAM" id="SignalP"/>
    </source>
</evidence>
<dbReference type="AlphaFoldDB" id="A0A1J1HHS0"/>
<feature type="chain" id="PRO_5012294791" evidence="2">
    <location>
        <begin position="21"/>
        <end position="257"/>
    </location>
</feature>
<accession>A0A1J1HHS0</accession>
<feature type="signal peptide" evidence="2">
    <location>
        <begin position="1"/>
        <end position="20"/>
    </location>
</feature>
<keyword evidence="1" id="KW-0812">Transmembrane</keyword>
<reference evidence="3 4" key="1">
    <citation type="submission" date="2015-04" db="EMBL/GenBank/DDBJ databases">
        <authorList>
            <person name="Syromyatnikov M.Y."/>
            <person name="Popov V.N."/>
        </authorList>
    </citation>
    <scope>NUCLEOTIDE SEQUENCE [LARGE SCALE GENOMIC DNA]</scope>
</reference>
<dbReference type="EMBL" id="CVRI01000003">
    <property type="protein sequence ID" value="CRK87098.1"/>
    <property type="molecule type" value="Genomic_DNA"/>
</dbReference>
<evidence type="ECO:0000313" key="3">
    <source>
        <dbReference type="EMBL" id="CRK87098.1"/>
    </source>
</evidence>